<dbReference type="OrthoDB" id="287420at2"/>
<name>A0A2Z3H7E5_9BACT</name>
<gene>
    <name evidence="2" type="ORF">C1280_11655</name>
</gene>
<dbReference type="AlphaFoldDB" id="A0A2Z3H7E5"/>
<dbReference type="Gene3D" id="3.40.1580.10">
    <property type="entry name" value="SMI1/KNR4-like"/>
    <property type="match status" value="1"/>
</dbReference>
<evidence type="ECO:0000259" key="1">
    <source>
        <dbReference type="SMART" id="SM00860"/>
    </source>
</evidence>
<dbReference type="SUPFAM" id="SSF160631">
    <property type="entry name" value="SMI1/KNR4-like"/>
    <property type="match status" value="1"/>
</dbReference>
<dbReference type="KEGG" id="gog:C1280_11655"/>
<keyword evidence="3" id="KW-1185">Reference proteome</keyword>
<evidence type="ECO:0000313" key="2">
    <source>
        <dbReference type="EMBL" id="AWM37594.1"/>
    </source>
</evidence>
<dbReference type="SMART" id="SM00860">
    <property type="entry name" value="SMI1_KNR4"/>
    <property type="match status" value="1"/>
</dbReference>
<accession>A0A2Z3H7E5</accession>
<protein>
    <recommendedName>
        <fullName evidence="1">Knr4/Smi1-like domain-containing protein</fullName>
    </recommendedName>
</protein>
<feature type="domain" description="Knr4/Smi1-like" evidence="1">
    <location>
        <begin position="55"/>
        <end position="189"/>
    </location>
</feature>
<organism evidence="2 3">
    <name type="scientific">Gemmata obscuriglobus</name>
    <dbReference type="NCBI Taxonomy" id="114"/>
    <lineage>
        <taxon>Bacteria</taxon>
        <taxon>Pseudomonadati</taxon>
        <taxon>Planctomycetota</taxon>
        <taxon>Planctomycetia</taxon>
        <taxon>Gemmatales</taxon>
        <taxon>Gemmataceae</taxon>
        <taxon>Gemmata</taxon>
    </lineage>
</organism>
<evidence type="ECO:0000313" key="3">
    <source>
        <dbReference type="Proteomes" id="UP000245802"/>
    </source>
</evidence>
<sequence length="207" mass="22680">MSSGTLEAPNPALHLTPPSDLRCVAHSILAVQVSFMFGRRRARLRMPTFSRSYGPVSAAVVNAAEKRLGVRLPADYKRFLRTINGGCPDPQEFVVPNRGPALAAIFYGVRSERTHADLEYEQEQATLWDPLPPGFLAIGHDPGGNTFLLATFAPDAGRVFFWDRNGLWVREDGRNAFPVADTFTAFMESLHESPQDAEPGAAPDTAI</sequence>
<dbReference type="EMBL" id="CP025958">
    <property type="protein sequence ID" value="AWM37594.1"/>
    <property type="molecule type" value="Genomic_DNA"/>
</dbReference>
<dbReference type="InterPro" id="IPR018958">
    <property type="entry name" value="Knr4/Smi1-like_dom"/>
</dbReference>
<dbReference type="Pfam" id="PF09346">
    <property type="entry name" value="SMI1_KNR4"/>
    <property type="match status" value="1"/>
</dbReference>
<dbReference type="Proteomes" id="UP000245802">
    <property type="component" value="Chromosome"/>
</dbReference>
<proteinExistence type="predicted"/>
<dbReference type="InterPro" id="IPR037883">
    <property type="entry name" value="Knr4/Smi1-like_sf"/>
</dbReference>
<reference evidence="2 3" key="1">
    <citation type="submission" date="2018-01" db="EMBL/GenBank/DDBJ databases">
        <title>G. obscuriglobus.</title>
        <authorList>
            <person name="Franke J."/>
            <person name="Blomberg W."/>
            <person name="Selmecki A."/>
        </authorList>
    </citation>
    <scope>NUCLEOTIDE SEQUENCE [LARGE SCALE GENOMIC DNA]</scope>
    <source>
        <strain evidence="2 3">DSM 5831</strain>
    </source>
</reference>